<keyword evidence="7 9" id="KW-0472">Membrane</keyword>
<evidence type="ECO:0000256" key="9">
    <source>
        <dbReference type="SAM" id="Phobius"/>
    </source>
</evidence>
<keyword evidence="4" id="KW-0997">Cell inner membrane</keyword>
<reference evidence="11 12" key="1">
    <citation type="submission" date="2019-01" db="EMBL/GenBank/DDBJ databases">
        <title>Egibacter rhizosphaerae EGI 80759T.</title>
        <authorList>
            <person name="Chen D.-D."/>
            <person name="Tian Y."/>
            <person name="Jiao J.-Y."/>
            <person name="Zhang X.-T."/>
            <person name="Zhang Y.-G."/>
            <person name="Zhang Y."/>
            <person name="Xiao M."/>
            <person name="Shu W.-S."/>
            <person name="Li W.-J."/>
        </authorList>
    </citation>
    <scope>NUCLEOTIDE SEQUENCE [LARGE SCALE GENOMIC DNA]</scope>
    <source>
        <strain evidence="11 12">EGI 80759</strain>
    </source>
</reference>
<dbReference type="InterPro" id="IPR007387">
    <property type="entry name" value="TRAP_DctQ"/>
</dbReference>
<evidence type="ECO:0000256" key="3">
    <source>
        <dbReference type="ARBA" id="ARBA00022475"/>
    </source>
</evidence>
<dbReference type="KEGG" id="erz:ER308_10250"/>
<dbReference type="PANTHER" id="PTHR35011">
    <property type="entry name" value="2,3-DIKETO-L-GULONATE TRAP TRANSPORTER SMALL PERMEASE PROTEIN YIAM"/>
    <property type="match status" value="1"/>
</dbReference>
<gene>
    <name evidence="11" type="ORF">ER308_10250</name>
</gene>
<evidence type="ECO:0000313" key="12">
    <source>
        <dbReference type="Proteomes" id="UP000291469"/>
    </source>
</evidence>
<keyword evidence="6 9" id="KW-1133">Transmembrane helix</keyword>
<feature type="transmembrane region" description="Helical" evidence="9">
    <location>
        <begin position="100"/>
        <end position="125"/>
    </location>
</feature>
<comment type="similarity">
    <text evidence="8">Belongs to the TRAP transporter small permease family.</text>
</comment>
<organism evidence="11 12">
    <name type="scientific">Egibacter rhizosphaerae</name>
    <dbReference type="NCBI Taxonomy" id="1670831"/>
    <lineage>
        <taxon>Bacteria</taxon>
        <taxon>Bacillati</taxon>
        <taxon>Actinomycetota</taxon>
        <taxon>Nitriliruptoria</taxon>
        <taxon>Egibacterales</taxon>
        <taxon>Egibacteraceae</taxon>
        <taxon>Egibacter</taxon>
    </lineage>
</organism>
<dbReference type="EMBL" id="CP036402">
    <property type="protein sequence ID" value="QBI19902.1"/>
    <property type="molecule type" value="Genomic_DNA"/>
</dbReference>
<keyword evidence="3" id="KW-1003">Cell membrane</keyword>
<dbReference type="RefSeq" id="WP_131154899.1">
    <property type="nucleotide sequence ID" value="NZ_CP036402.1"/>
</dbReference>
<proteinExistence type="inferred from homology"/>
<keyword evidence="5 9" id="KW-0812">Transmembrane</keyword>
<evidence type="ECO:0000256" key="4">
    <source>
        <dbReference type="ARBA" id="ARBA00022519"/>
    </source>
</evidence>
<evidence type="ECO:0000256" key="6">
    <source>
        <dbReference type="ARBA" id="ARBA00022989"/>
    </source>
</evidence>
<feature type="domain" description="Tripartite ATP-independent periplasmic transporters DctQ component" evidence="10">
    <location>
        <begin position="38"/>
        <end position="169"/>
    </location>
</feature>
<evidence type="ECO:0000259" key="10">
    <source>
        <dbReference type="Pfam" id="PF04290"/>
    </source>
</evidence>
<name>A0A411YFK9_9ACTN</name>
<evidence type="ECO:0000256" key="5">
    <source>
        <dbReference type="ARBA" id="ARBA00022692"/>
    </source>
</evidence>
<evidence type="ECO:0000313" key="11">
    <source>
        <dbReference type="EMBL" id="QBI19902.1"/>
    </source>
</evidence>
<dbReference type="OrthoDB" id="4804620at2"/>
<sequence length="176" mass="18830">MNAEPSGRSTRSSGRPDLLDGAVWTGQALAGVLLLLVMLSVVAGIVGRAVFASPLPWVLELSGTALLFMTFLATAYVARQDAHVRLELLDMVLSPRAIRGLDVLALTIQILVTAALFYASAALVLNDLDQGTTTGGYLRLDRWPITAIIPLGTGLLLLQLLRTLVQRVRTGRVTRG</sequence>
<accession>A0A411YFK9</accession>
<dbReference type="GO" id="GO:0005886">
    <property type="term" value="C:plasma membrane"/>
    <property type="evidence" value="ECO:0007669"/>
    <property type="project" value="UniProtKB-SubCell"/>
</dbReference>
<feature type="transmembrane region" description="Helical" evidence="9">
    <location>
        <begin position="57"/>
        <end position="79"/>
    </location>
</feature>
<dbReference type="PANTHER" id="PTHR35011:SF10">
    <property type="entry name" value="TRAP TRANSPORTER SMALL PERMEASE PROTEIN"/>
    <property type="match status" value="1"/>
</dbReference>
<evidence type="ECO:0000256" key="7">
    <source>
        <dbReference type="ARBA" id="ARBA00023136"/>
    </source>
</evidence>
<dbReference type="Pfam" id="PF04290">
    <property type="entry name" value="DctQ"/>
    <property type="match status" value="1"/>
</dbReference>
<dbReference type="GO" id="GO:0015740">
    <property type="term" value="P:C4-dicarboxylate transport"/>
    <property type="evidence" value="ECO:0007669"/>
    <property type="project" value="TreeGrafter"/>
</dbReference>
<feature type="transmembrane region" description="Helical" evidence="9">
    <location>
        <begin position="21"/>
        <end position="45"/>
    </location>
</feature>
<comment type="subcellular location">
    <subcellularLocation>
        <location evidence="1">Cell inner membrane</location>
        <topology evidence="1">Multi-pass membrane protein</topology>
    </subcellularLocation>
</comment>
<evidence type="ECO:0000256" key="8">
    <source>
        <dbReference type="ARBA" id="ARBA00038436"/>
    </source>
</evidence>
<dbReference type="GO" id="GO:0022857">
    <property type="term" value="F:transmembrane transporter activity"/>
    <property type="evidence" value="ECO:0007669"/>
    <property type="project" value="TreeGrafter"/>
</dbReference>
<dbReference type="InterPro" id="IPR055348">
    <property type="entry name" value="DctQ"/>
</dbReference>
<keyword evidence="12" id="KW-1185">Reference proteome</keyword>
<keyword evidence="2" id="KW-0813">Transport</keyword>
<evidence type="ECO:0000256" key="2">
    <source>
        <dbReference type="ARBA" id="ARBA00022448"/>
    </source>
</evidence>
<protein>
    <submittedName>
        <fullName evidence="11">TRAP transporter small permease</fullName>
    </submittedName>
</protein>
<dbReference type="Proteomes" id="UP000291469">
    <property type="component" value="Chromosome"/>
</dbReference>
<evidence type="ECO:0000256" key="1">
    <source>
        <dbReference type="ARBA" id="ARBA00004429"/>
    </source>
</evidence>
<dbReference type="AlphaFoldDB" id="A0A411YFK9"/>
<feature type="transmembrane region" description="Helical" evidence="9">
    <location>
        <begin position="145"/>
        <end position="165"/>
    </location>
</feature>